<protein>
    <recommendedName>
        <fullName evidence="2">KY-like immunoglobulin-like domain-containing protein</fullName>
    </recommendedName>
</protein>
<reference evidence="3" key="1">
    <citation type="submission" date="2019-08" db="EMBL/GenBank/DDBJ databases">
        <title>The improved chromosome-level genome for the pearl oyster Pinctada fucata martensii using PacBio sequencing and Hi-C.</title>
        <authorList>
            <person name="Zheng Z."/>
        </authorList>
    </citation>
    <scope>NUCLEOTIDE SEQUENCE</scope>
    <source>
        <strain evidence="3">ZZ-2019</strain>
        <tissue evidence="3">Adductor muscle</tissue>
    </source>
</reference>
<dbReference type="PANTHER" id="PTHR47020:SF1">
    <property type="entry name" value="HILLARIN"/>
    <property type="match status" value="1"/>
</dbReference>
<evidence type="ECO:0000259" key="2">
    <source>
        <dbReference type="Pfam" id="PF23265"/>
    </source>
</evidence>
<keyword evidence="4" id="KW-1185">Reference proteome</keyword>
<feature type="region of interest" description="Disordered" evidence="1">
    <location>
        <begin position="1"/>
        <end position="83"/>
    </location>
</feature>
<dbReference type="InterPro" id="IPR038765">
    <property type="entry name" value="Papain-like_cys_pep_sf"/>
</dbReference>
<feature type="domain" description="KY-like immunoglobulin-like" evidence="2">
    <location>
        <begin position="281"/>
        <end position="405"/>
    </location>
</feature>
<gene>
    <name evidence="3" type="ORF">FSP39_010691</name>
</gene>
<feature type="region of interest" description="Disordered" evidence="1">
    <location>
        <begin position="757"/>
        <end position="776"/>
    </location>
</feature>
<sequence length="776" mass="88881">MDDETVSQTAEITAQPGTEENTKFYDPEVEVATDEVGVPLEESGYPPLPPYDTGPVKSVPLNKGRPSRRRSQQQKLQTSQIQPEEIIDYDIPKSLAMKNQNMKAKDYGGLVKVLTNGLTSERQKVMCFLAWISRQEIETRKDLKGNPDTPMGYMKLIQECRGTYSAFLATICRKAGMPCVIVKGYGKTSNTKPGEQSEEELKKLSSSWNLVFVDGHWKIVHPFMVCHGTENFGIPSVNDKILQRVFQDNYIFPEGKIFSTRYIPDEHQIKWQLGVKYTFAEWKMAPCLYPPFQNLDFQFNEHSSKSAVISTETGLIRISFLTSQEKLTNKDIRFNLKAFDELNSNNDLDEYVFMTVETEPSERVTFEVRLPKISSYIFKIFVTEKSDELPKIVVSYRLDCMKLIEANIPGKLPIPSGVIGWGYGPKAVEYGLFMPSHHTGKITMKKSESLNMQFLMLQEQNITVCLYHTTLSHTEVSTFLLHSLKADRESRRRELNISVQIPIEGEFALQIGIEKDEKLVPVCNYLFCVMPKFKLDTSSRRQTPQERAAIQGLREVLGSNDIDELHTSLEYAKKHHISADDEDLKRVQMRIHLLEQKKELHDTLLRSRIDVGTNVLSKMESSEFKDVLKPEIEEVRDMVTKLKLRQSTRADEKAECNIATLAEICNLNSPRDEVVTIMRAVCLLIGHRKIDLDYWEDIRIRLMIDKRKTLALMKKTTQELTDGTSRLDAESTRRISHSLYGLSPKKVKGTVEKMATLRTEEKSTNPLETEEFSQKK</sequence>
<proteinExistence type="predicted"/>
<feature type="compositionally biased region" description="Low complexity" evidence="1">
    <location>
        <begin position="73"/>
        <end position="82"/>
    </location>
</feature>
<organism evidence="3 4">
    <name type="scientific">Pinctada imbricata</name>
    <name type="common">Atlantic pearl-oyster</name>
    <name type="synonym">Pinctada martensii</name>
    <dbReference type="NCBI Taxonomy" id="66713"/>
    <lineage>
        <taxon>Eukaryota</taxon>
        <taxon>Metazoa</taxon>
        <taxon>Spiralia</taxon>
        <taxon>Lophotrochozoa</taxon>
        <taxon>Mollusca</taxon>
        <taxon>Bivalvia</taxon>
        <taxon>Autobranchia</taxon>
        <taxon>Pteriomorphia</taxon>
        <taxon>Pterioida</taxon>
        <taxon>Pterioidea</taxon>
        <taxon>Pteriidae</taxon>
        <taxon>Pinctada</taxon>
    </lineage>
</organism>
<feature type="compositionally biased region" description="Polar residues" evidence="1">
    <location>
        <begin position="1"/>
        <end position="19"/>
    </location>
</feature>
<dbReference type="PANTHER" id="PTHR47020">
    <property type="entry name" value="HILLARIN"/>
    <property type="match status" value="1"/>
</dbReference>
<dbReference type="InterPro" id="IPR056564">
    <property type="entry name" value="Ig-like_KY"/>
</dbReference>
<name>A0AA88Y498_PINIB</name>
<comment type="caution">
    <text evidence="3">The sequence shown here is derived from an EMBL/GenBank/DDBJ whole genome shotgun (WGS) entry which is preliminary data.</text>
</comment>
<dbReference type="Gene3D" id="3.10.620.30">
    <property type="match status" value="1"/>
</dbReference>
<dbReference type="Pfam" id="PF23265">
    <property type="entry name" value="Ig-like_KY"/>
    <property type="match status" value="1"/>
</dbReference>
<dbReference type="SUPFAM" id="SSF54001">
    <property type="entry name" value="Cysteine proteinases"/>
    <property type="match status" value="1"/>
</dbReference>
<dbReference type="Proteomes" id="UP001186944">
    <property type="component" value="Unassembled WGS sequence"/>
</dbReference>
<evidence type="ECO:0000256" key="1">
    <source>
        <dbReference type="SAM" id="MobiDB-lite"/>
    </source>
</evidence>
<evidence type="ECO:0000313" key="3">
    <source>
        <dbReference type="EMBL" id="KAK3097551.1"/>
    </source>
</evidence>
<dbReference type="EMBL" id="VSWD01000007">
    <property type="protein sequence ID" value="KAK3097551.1"/>
    <property type="molecule type" value="Genomic_DNA"/>
</dbReference>
<dbReference type="InterPro" id="IPR053041">
    <property type="entry name" value="Transglut-like_Superfamily_Mod"/>
</dbReference>
<evidence type="ECO:0000313" key="4">
    <source>
        <dbReference type="Proteomes" id="UP001186944"/>
    </source>
</evidence>
<dbReference type="AlphaFoldDB" id="A0AA88Y498"/>
<accession>A0AA88Y498</accession>